<gene>
    <name evidence="2" type="ORF">B296_00011366</name>
</gene>
<dbReference type="Proteomes" id="UP000287651">
    <property type="component" value="Unassembled WGS sequence"/>
</dbReference>
<accession>A0A427B8D2</accession>
<reference evidence="2 3" key="1">
    <citation type="journal article" date="2014" name="Agronomy (Basel)">
        <title>A Draft Genome Sequence for Ensete ventricosum, the Drought-Tolerant Tree Against Hunger.</title>
        <authorList>
            <person name="Harrison J."/>
            <person name="Moore K.A."/>
            <person name="Paszkiewicz K."/>
            <person name="Jones T."/>
            <person name="Grant M."/>
            <person name="Ambacheew D."/>
            <person name="Muzemil S."/>
            <person name="Studholme D.J."/>
        </authorList>
    </citation>
    <scope>NUCLEOTIDE SEQUENCE [LARGE SCALE GENOMIC DNA]</scope>
</reference>
<keyword evidence="1" id="KW-0472">Membrane</keyword>
<evidence type="ECO:0000313" key="3">
    <source>
        <dbReference type="Proteomes" id="UP000287651"/>
    </source>
</evidence>
<comment type="caution">
    <text evidence="2">The sequence shown here is derived from an EMBL/GenBank/DDBJ whole genome shotgun (WGS) entry which is preliminary data.</text>
</comment>
<keyword evidence="1" id="KW-0812">Transmembrane</keyword>
<dbReference type="EMBL" id="AMZH03000242">
    <property type="protein sequence ID" value="RRT84735.1"/>
    <property type="molecule type" value="Genomic_DNA"/>
</dbReference>
<sequence length="122" mass="13687">MFARSGIPYHIGGSLQYGMGVPSVANASVFSLPPQTRRGDEKAAAKKSLPCEVLLIRSVVPRFSRCKRLQQLSRRLTVRGRHRPRFFLFLLLLLPLPQPTSTMLILPGSGWRRLKSTAVVLY</sequence>
<feature type="transmembrane region" description="Helical" evidence="1">
    <location>
        <begin position="86"/>
        <end position="106"/>
    </location>
</feature>
<name>A0A427B8D2_ENSVE</name>
<dbReference type="AlphaFoldDB" id="A0A427B8D2"/>
<proteinExistence type="predicted"/>
<protein>
    <submittedName>
        <fullName evidence="2">Uncharacterized protein</fullName>
    </submittedName>
</protein>
<organism evidence="2 3">
    <name type="scientific">Ensete ventricosum</name>
    <name type="common">Abyssinian banana</name>
    <name type="synonym">Musa ensete</name>
    <dbReference type="NCBI Taxonomy" id="4639"/>
    <lineage>
        <taxon>Eukaryota</taxon>
        <taxon>Viridiplantae</taxon>
        <taxon>Streptophyta</taxon>
        <taxon>Embryophyta</taxon>
        <taxon>Tracheophyta</taxon>
        <taxon>Spermatophyta</taxon>
        <taxon>Magnoliopsida</taxon>
        <taxon>Liliopsida</taxon>
        <taxon>Zingiberales</taxon>
        <taxon>Musaceae</taxon>
        <taxon>Ensete</taxon>
    </lineage>
</organism>
<keyword evidence="1" id="KW-1133">Transmembrane helix</keyword>
<evidence type="ECO:0000313" key="2">
    <source>
        <dbReference type="EMBL" id="RRT84735.1"/>
    </source>
</evidence>
<evidence type="ECO:0000256" key="1">
    <source>
        <dbReference type="SAM" id="Phobius"/>
    </source>
</evidence>